<organism evidence="1 2">
    <name type="scientific">Tumebacillus algifaecis</name>
    <dbReference type="NCBI Taxonomy" id="1214604"/>
    <lineage>
        <taxon>Bacteria</taxon>
        <taxon>Bacillati</taxon>
        <taxon>Bacillota</taxon>
        <taxon>Bacilli</taxon>
        <taxon>Bacillales</taxon>
        <taxon>Alicyclobacillaceae</taxon>
        <taxon>Tumebacillus</taxon>
    </lineage>
</organism>
<evidence type="ECO:0000313" key="2">
    <source>
        <dbReference type="Proteomes" id="UP000214688"/>
    </source>
</evidence>
<gene>
    <name evidence="1" type="ORF">CIG75_17030</name>
</gene>
<dbReference type="KEGG" id="tab:CIG75_17030"/>
<accession>A0A223D4Y1</accession>
<reference evidence="1 2" key="1">
    <citation type="journal article" date="2015" name="Int. J. Syst. Evol. Microbiol.">
        <title>Tumebacillus algifaecis sp. nov., isolated from decomposing algal scum.</title>
        <authorList>
            <person name="Wu Y.F."/>
            <person name="Zhang B."/>
            <person name="Xing P."/>
            <person name="Wu Q.L."/>
            <person name="Liu S.J."/>
        </authorList>
    </citation>
    <scope>NUCLEOTIDE SEQUENCE [LARGE SCALE GENOMIC DNA]</scope>
    <source>
        <strain evidence="1 2">THMBR28</strain>
    </source>
</reference>
<dbReference type="AlphaFoldDB" id="A0A223D4Y1"/>
<evidence type="ECO:0008006" key="3">
    <source>
        <dbReference type="Google" id="ProtNLM"/>
    </source>
</evidence>
<evidence type="ECO:0000313" key="1">
    <source>
        <dbReference type="EMBL" id="ASS76493.1"/>
    </source>
</evidence>
<name>A0A223D4Y1_9BACL</name>
<keyword evidence="2" id="KW-1185">Reference proteome</keyword>
<sequence length="81" mass="9454">MIVMICKRSIHHQLLLAQVYHAVNVHRKNCPKCPKCPWLFVVYRPSEFPVHLVRPLARYFKAFGNLRHRLAALAALTLFGF</sequence>
<dbReference type="Proteomes" id="UP000214688">
    <property type="component" value="Chromosome"/>
</dbReference>
<dbReference type="EMBL" id="CP022657">
    <property type="protein sequence ID" value="ASS76493.1"/>
    <property type="molecule type" value="Genomic_DNA"/>
</dbReference>
<proteinExistence type="predicted"/>
<protein>
    <recommendedName>
        <fullName evidence="3">Transposase zinc-binding domain-containing protein</fullName>
    </recommendedName>
</protein>